<reference evidence="1 2" key="1">
    <citation type="submission" date="2017-06" db="EMBL/GenBank/DDBJ databases">
        <title>Genome sequence of Bacillus sonorensis strain SRCM101395.</title>
        <authorList>
            <person name="Cho S.H."/>
        </authorList>
    </citation>
    <scope>NUCLEOTIDE SEQUENCE [LARGE SCALE GENOMIC DNA]</scope>
    <source>
        <strain evidence="1 2">SRCM101395</strain>
    </source>
</reference>
<proteinExistence type="predicted"/>
<dbReference type="Proteomes" id="UP000196877">
    <property type="component" value="Chromosome"/>
</dbReference>
<evidence type="ECO:0000313" key="2">
    <source>
        <dbReference type="Proteomes" id="UP000196877"/>
    </source>
</evidence>
<sequence>METILEVVRIEQIIREAGEVSIISFVAQKTEQR</sequence>
<protein>
    <submittedName>
        <fullName evidence="1">Uncharacterized protein</fullName>
    </submittedName>
</protein>
<accession>A0ABN5AID2</accession>
<gene>
    <name evidence="1" type="ORF">S101395_03710</name>
</gene>
<dbReference type="EMBL" id="CP021920">
    <property type="protein sequence ID" value="ASB90216.1"/>
    <property type="molecule type" value="Genomic_DNA"/>
</dbReference>
<organism evidence="1 2">
    <name type="scientific">Bacillus sonorensis</name>
    <dbReference type="NCBI Taxonomy" id="119858"/>
    <lineage>
        <taxon>Bacteria</taxon>
        <taxon>Bacillati</taxon>
        <taxon>Bacillota</taxon>
        <taxon>Bacilli</taxon>
        <taxon>Bacillales</taxon>
        <taxon>Bacillaceae</taxon>
        <taxon>Bacillus</taxon>
    </lineage>
</organism>
<keyword evidence="2" id="KW-1185">Reference proteome</keyword>
<evidence type="ECO:0000313" key="1">
    <source>
        <dbReference type="EMBL" id="ASB90216.1"/>
    </source>
</evidence>
<name>A0ABN5AID2_9BACI</name>